<sequence length="668" mass="77342">MTRSSLNTNYNSVGSVINSSILTKIVNKSCSRDLNLIQHSLLTEKISEFYVFEATLTTSLESLHKDYYRLGKFDDCVDLKYQYENGMILGQYCLADLNFKHEINVMHPINTPKERNKFKDKVHWGLCFPASCSRQDINNVLSTILSHQADVVINEKSCYYHKSDKISTGDIIYGSIIAFFITLITLCTVLHVIHLKRRLKKVIYNVDTIRRQNVSTKYEIVISFSVVHTVMKLLHTKPSELNLECICGIKLLTMVLIIAGHSLIFVFSGPVSNIEFFQQNSYQLQNSIFLNNPLLVDSFLLISGFLTCYLMLIELQKRHGQLNIWFIYLARYIRLTPAYLTVIGFYMTWFPKIGSGPLWRQTVEVETERCLKSWWTNLLYINNYVNTDYLCIFQAWYLAVDYQLFIIAPLIILSIWKWKIWGKALFTILILTLMLLPSYFTIKNNLDPTLLVFPPEIEDISTNVYFNSTYIKTHIRAISYFCGILLGYVIHRLQINGNKISTNIRILGWIITTILGTASMFSIIVFYQKNYEFDKIESSIYTGCHRIAWNLFISWVITVCVTENSPFINKFLSWKAFVPLSRLTYCAYLTNGIIEIYHKGTIKQELTLTKFDLICRLLGHLGLTFGLAFILCICFESPIHCLEKILLRKEGLIQNLQTSPDIFKIPTI</sequence>
<feature type="domain" description="Nose resistant-to-fluoxetine protein N-terminal" evidence="2">
    <location>
        <begin position="27"/>
        <end position="160"/>
    </location>
</feature>
<proteinExistence type="predicted"/>
<evidence type="ECO:0000259" key="2">
    <source>
        <dbReference type="SMART" id="SM00703"/>
    </source>
</evidence>
<dbReference type="Pfam" id="PF20146">
    <property type="entry name" value="NRF"/>
    <property type="match status" value="1"/>
</dbReference>
<evidence type="ECO:0000313" key="4">
    <source>
        <dbReference type="Proteomes" id="UP000625711"/>
    </source>
</evidence>
<dbReference type="OrthoDB" id="10006435at2759"/>
<feature type="transmembrane region" description="Helical" evidence="1">
    <location>
        <begin position="395"/>
        <end position="416"/>
    </location>
</feature>
<feature type="transmembrane region" description="Helical" evidence="1">
    <location>
        <begin position="506"/>
        <end position="527"/>
    </location>
</feature>
<dbReference type="Proteomes" id="UP000625711">
    <property type="component" value="Unassembled WGS sequence"/>
</dbReference>
<evidence type="ECO:0000313" key="3">
    <source>
        <dbReference type="EMBL" id="KAF7277805.1"/>
    </source>
</evidence>
<keyword evidence="1" id="KW-1133">Transmembrane helix</keyword>
<organism evidence="3 4">
    <name type="scientific">Rhynchophorus ferrugineus</name>
    <name type="common">Red palm weevil</name>
    <name type="synonym">Curculio ferrugineus</name>
    <dbReference type="NCBI Taxonomy" id="354439"/>
    <lineage>
        <taxon>Eukaryota</taxon>
        <taxon>Metazoa</taxon>
        <taxon>Ecdysozoa</taxon>
        <taxon>Arthropoda</taxon>
        <taxon>Hexapoda</taxon>
        <taxon>Insecta</taxon>
        <taxon>Pterygota</taxon>
        <taxon>Neoptera</taxon>
        <taxon>Endopterygota</taxon>
        <taxon>Coleoptera</taxon>
        <taxon>Polyphaga</taxon>
        <taxon>Cucujiformia</taxon>
        <taxon>Curculionidae</taxon>
        <taxon>Dryophthorinae</taxon>
        <taxon>Rhynchophorus</taxon>
    </lineage>
</organism>
<gene>
    <name evidence="3" type="ORF">GWI33_009222</name>
</gene>
<dbReference type="AlphaFoldDB" id="A0A834IB62"/>
<dbReference type="Pfam" id="PF01757">
    <property type="entry name" value="Acyl_transf_3"/>
    <property type="match status" value="1"/>
</dbReference>
<dbReference type="InterPro" id="IPR006621">
    <property type="entry name" value="Nose-resist-to-fluoxetine_N"/>
</dbReference>
<reference evidence="3" key="1">
    <citation type="submission" date="2020-08" db="EMBL/GenBank/DDBJ databases">
        <title>Genome sequencing and assembly of the red palm weevil Rhynchophorus ferrugineus.</title>
        <authorList>
            <person name="Dias G.B."/>
            <person name="Bergman C.M."/>
            <person name="Manee M."/>
        </authorList>
    </citation>
    <scope>NUCLEOTIDE SEQUENCE</scope>
    <source>
        <strain evidence="3">AA-2017</strain>
        <tissue evidence="3">Whole larva</tissue>
    </source>
</reference>
<accession>A0A834IB62</accession>
<dbReference type="PANTHER" id="PTHR11161:SF71">
    <property type="entry name" value="NOSE RESISTANT-TO-FLUOXETINE PROTEIN N-TERMINAL DOMAIN-CONTAINING PROTEIN"/>
    <property type="match status" value="1"/>
</dbReference>
<feature type="transmembrane region" description="Helical" evidence="1">
    <location>
        <begin position="171"/>
        <end position="193"/>
    </location>
</feature>
<dbReference type="SMART" id="SM00703">
    <property type="entry name" value="NRF"/>
    <property type="match status" value="1"/>
</dbReference>
<keyword evidence="1" id="KW-0812">Transmembrane</keyword>
<keyword evidence="1" id="KW-0472">Membrane</keyword>
<feature type="transmembrane region" description="Helical" evidence="1">
    <location>
        <begin position="477"/>
        <end position="494"/>
    </location>
</feature>
<comment type="caution">
    <text evidence="3">The sequence shown here is derived from an EMBL/GenBank/DDBJ whole genome shotgun (WGS) entry which is preliminary data.</text>
</comment>
<keyword evidence="4" id="KW-1185">Reference proteome</keyword>
<dbReference type="PANTHER" id="PTHR11161">
    <property type="entry name" value="O-ACYLTRANSFERASE"/>
    <property type="match status" value="1"/>
</dbReference>
<feature type="transmembrane region" description="Helical" evidence="1">
    <location>
        <begin position="241"/>
        <end position="268"/>
    </location>
</feature>
<evidence type="ECO:0000256" key="1">
    <source>
        <dbReference type="SAM" id="Phobius"/>
    </source>
</evidence>
<dbReference type="EMBL" id="JAACXV010000413">
    <property type="protein sequence ID" value="KAF7277805.1"/>
    <property type="molecule type" value="Genomic_DNA"/>
</dbReference>
<feature type="transmembrane region" description="Helical" evidence="1">
    <location>
        <begin position="423"/>
        <end position="442"/>
    </location>
</feature>
<dbReference type="GO" id="GO:0016747">
    <property type="term" value="F:acyltransferase activity, transferring groups other than amino-acyl groups"/>
    <property type="evidence" value="ECO:0007669"/>
    <property type="project" value="InterPro"/>
</dbReference>
<dbReference type="InterPro" id="IPR002656">
    <property type="entry name" value="Acyl_transf_3_dom"/>
</dbReference>
<feature type="transmembrane region" description="Helical" evidence="1">
    <location>
        <begin position="547"/>
        <end position="564"/>
    </location>
</feature>
<name>A0A834IB62_RHYFE</name>
<feature type="transmembrane region" description="Helical" evidence="1">
    <location>
        <begin position="617"/>
        <end position="639"/>
    </location>
</feature>
<feature type="transmembrane region" description="Helical" evidence="1">
    <location>
        <begin position="325"/>
        <end position="349"/>
    </location>
</feature>
<dbReference type="InterPro" id="IPR052728">
    <property type="entry name" value="O2_lipid_transport_reg"/>
</dbReference>
<protein>
    <recommendedName>
        <fullName evidence="2">Nose resistant-to-fluoxetine protein N-terminal domain-containing protein</fullName>
    </recommendedName>
</protein>
<feature type="transmembrane region" description="Helical" evidence="1">
    <location>
        <begin position="288"/>
        <end position="313"/>
    </location>
</feature>